<evidence type="ECO:0000259" key="3">
    <source>
        <dbReference type="PROSITE" id="PS50977"/>
    </source>
</evidence>
<dbReference type="InterPro" id="IPR009057">
    <property type="entry name" value="Homeodomain-like_sf"/>
</dbReference>
<evidence type="ECO:0000313" key="5">
    <source>
        <dbReference type="Proteomes" id="UP000675664"/>
    </source>
</evidence>
<dbReference type="PANTHER" id="PTHR43479">
    <property type="entry name" value="ACREF/ENVCD OPERON REPRESSOR-RELATED"/>
    <property type="match status" value="1"/>
</dbReference>
<evidence type="ECO:0000256" key="2">
    <source>
        <dbReference type="PROSITE-ProRule" id="PRU00335"/>
    </source>
</evidence>
<accession>A0A8J8B428</accession>
<gene>
    <name evidence="4" type="ORF">KCX82_20845</name>
</gene>
<evidence type="ECO:0000256" key="1">
    <source>
        <dbReference type="ARBA" id="ARBA00023125"/>
    </source>
</evidence>
<dbReference type="AlphaFoldDB" id="A0A8J8B428"/>
<dbReference type="EMBL" id="JAGSND010000025">
    <property type="protein sequence ID" value="MBR0600322.1"/>
    <property type="molecule type" value="Genomic_DNA"/>
</dbReference>
<dbReference type="PROSITE" id="PS50977">
    <property type="entry name" value="HTH_TETR_2"/>
    <property type="match status" value="1"/>
</dbReference>
<dbReference type="Gene3D" id="1.10.357.10">
    <property type="entry name" value="Tetracycline Repressor, domain 2"/>
    <property type="match status" value="1"/>
</dbReference>
<dbReference type="GO" id="GO:0003677">
    <property type="term" value="F:DNA binding"/>
    <property type="evidence" value="ECO:0007669"/>
    <property type="project" value="UniProtKB-UniRule"/>
</dbReference>
<dbReference type="PANTHER" id="PTHR43479:SF11">
    <property type="entry name" value="ACREF_ENVCD OPERON REPRESSOR-RELATED"/>
    <property type="match status" value="1"/>
</dbReference>
<reference evidence="4" key="1">
    <citation type="submission" date="2021-04" db="EMBL/GenBank/DDBJ databases">
        <title>Sinoanaerobacter chloroacetimidivorans sp. nov., an obligate anaerobic bacterium isolated from anaerobic sludge.</title>
        <authorList>
            <person name="Bao Y."/>
        </authorList>
    </citation>
    <scope>NUCLEOTIDE SEQUENCE</scope>
    <source>
        <strain evidence="4">BAD-6</strain>
    </source>
</reference>
<proteinExistence type="predicted"/>
<reference evidence="4" key="2">
    <citation type="submission" date="2021-04" db="EMBL/GenBank/DDBJ databases">
        <authorList>
            <person name="Liu J."/>
        </authorList>
    </citation>
    <scope>NUCLEOTIDE SEQUENCE</scope>
    <source>
        <strain evidence="4">BAD-6</strain>
    </source>
</reference>
<keyword evidence="5" id="KW-1185">Reference proteome</keyword>
<organism evidence="4 5">
    <name type="scientific">Sinanaerobacter chloroacetimidivorans</name>
    <dbReference type="NCBI Taxonomy" id="2818044"/>
    <lineage>
        <taxon>Bacteria</taxon>
        <taxon>Bacillati</taxon>
        <taxon>Bacillota</taxon>
        <taxon>Clostridia</taxon>
        <taxon>Peptostreptococcales</taxon>
        <taxon>Anaerovoracaceae</taxon>
        <taxon>Sinanaerobacter</taxon>
    </lineage>
</organism>
<name>A0A8J8B428_9FIRM</name>
<protein>
    <submittedName>
        <fullName evidence="4">TetR family transcriptional regulator</fullName>
    </submittedName>
</protein>
<dbReference type="SUPFAM" id="SSF46689">
    <property type="entry name" value="Homeodomain-like"/>
    <property type="match status" value="1"/>
</dbReference>
<dbReference type="InterPro" id="IPR050624">
    <property type="entry name" value="HTH-type_Tx_Regulator"/>
</dbReference>
<feature type="DNA-binding region" description="H-T-H motif" evidence="2">
    <location>
        <begin position="30"/>
        <end position="49"/>
    </location>
</feature>
<dbReference type="RefSeq" id="WP_227020438.1">
    <property type="nucleotide sequence ID" value="NZ_JAGSND010000025.1"/>
</dbReference>
<feature type="domain" description="HTH tetR-type" evidence="3">
    <location>
        <begin position="6"/>
        <end position="67"/>
    </location>
</feature>
<sequence>MNQDEANAKEKIFQAALELVAEGKNDQQITTREIASKAGVNLALVNYYYQSKENLLSQVVGTMMGEIIEKSNQNNHMAIDAQTRLRNMLLATADAAFKYRNICKIAISLELKSGCGNSCKLVTPLLKEILTECDESDLNIIAMQLMIPFHHIVLKPEFYSRYLDTDFFDEEKRKQKINQIVDCVLSGRIKEVE</sequence>
<dbReference type="Proteomes" id="UP000675664">
    <property type="component" value="Unassembled WGS sequence"/>
</dbReference>
<comment type="caution">
    <text evidence="4">The sequence shown here is derived from an EMBL/GenBank/DDBJ whole genome shotgun (WGS) entry which is preliminary data.</text>
</comment>
<keyword evidence="1 2" id="KW-0238">DNA-binding</keyword>
<evidence type="ECO:0000313" key="4">
    <source>
        <dbReference type="EMBL" id="MBR0600322.1"/>
    </source>
</evidence>
<dbReference type="InterPro" id="IPR001647">
    <property type="entry name" value="HTH_TetR"/>
</dbReference>
<dbReference type="Pfam" id="PF00440">
    <property type="entry name" value="TetR_N"/>
    <property type="match status" value="1"/>
</dbReference>